<evidence type="ECO:0000313" key="1">
    <source>
        <dbReference type="EMBL" id="KIZ33301.1"/>
    </source>
</evidence>
<organism evidence="1 2">
    <name type="scientific">Rhodopseudomonas palustris</name>
    <dbReference type="NCBI Taxonomy" id="1076"/>
    <lineage>
        <taxon>Bacteria</taxon>
        <taxon>Pseudomonadati</taxon>
        <taxon>Pseudomonadota</taxon>
        <taxon>Alphaproteobacteria</taxon>
        <taxon>Hyphomicrobiales</taxon>
        <taxon>Nitrobacteraceae</taxon>
        <taxon>Rhodopseudomonas</taxon>
    </lineage>
</organism>
<proteinExistence type="predicted"/>
<dbReference type="Proteomes" id="UP000032515">
    <property type="component" value="Unassembled WGS sequence"/>
</dbReference>
<accession>A0A0D7DYH8</accession>
<dbReference type="OrthoDB" id="8186556at2"/>
<reference evidence="1 2" key="1">
    <citation type="submission" date="2014-11" db="EMBL/GenBank/DDBJ databases">
        <title>Genomics and ecophysiology of heterotrophic nitrogen fixing bacteria isolated from estuarine surface water.</title>
        <authorList>
            <person name="Bentzon-Tilia M."/>
            <person name="Severin I."/>
            <person name="Hansen L.H."/>
            <person name="Riemann L."/>
        </authorList>
    </citation>
    <scope>NUCLEOTIDE SEQUENCE [LARGE SCALE GENOMIC DNA]</scope>
    <source>
        <strain evidence="1 2">BAL398</strain>
    </source>
</reference>
<evidence type="ECO:0000313" key="2">
    <source>
        <dbReference type="Proteomes" id="UP000032515"/>
    </source>
</evidence>
<dbReference type="EMBL" id="JXXE01000759">
    <property type="protein sequence ID" value="KIZ33301.1"/>
    <property type="molecule type" value="Genomic_DNA"/>
</dbReference>
<protein>
    <submittedName>
        <fullName evidence="1">Uncharacterized protein</fullName>
    </submittedName>
</protein>
<dbReference type="PATRIC" id="fig|1076.23.peg.4044"/>
<sequence>MRSDGKSYQFDHLPVIDYDAHPAYGRVLPMPQLGARLKAIVYFGYGFILTLARRLVDIEHLPRPAGTSNKFIAILRGLPTYLRLIILQRLGRLSAGSAFTPKTERGANLLAPLQRDGATGLRLAADQVSEIRTLLAPHFATLEAKLAARAADLDQGRLWLDPLVHAEIYKWFNQTAADAGLIEAASAYLKRPVGVGHIAAQINDKADPRSPFADVAVEASPCDGFHIAATSNLLELVIYLSDVGPANGPLNYVIGSQRAAQGFWDGLIRRANDLSGLSSTQAASRELFYALPAGLQRKAAFGADLLADNKYTPSLLADQWSVTSDSENAVLFDPLGIYRDGQATEGQRSAVIIKLTELPR</sequence>
<comment type="caution">
    <text evidence="1">The sequence shown here is derived from an EMBL/GenBank/DDBJ whole genome shotgun (WGS) entry which is preliminary data.</text>
</comment>
<dbReference type="AlphaFoldDB" id="A0A0D7DYH8"/>
<dbReference type="RefSeq" id="WP_044418491.1">
    <property type="nucleotide sequence ID" value="NZ_JXXE01000759.1"/>
</dbReference>
<gene>
    <name evidence="1" type="ORF">OO17_28555</name>
</gene>
<name>A0A0D7DYH8_RHOPL</name>